<comment type="caution">
    <text evidence="3">The sequence shown here is derived from an EMBL/GenBank/DDBJ whole genome shotgun (WGS) entry which is preliminary data.</text>
</comment>
<dbReference type="Proteomes" id="UP001501803">
    <property type="component" value="Unassembled WGS sequence"/>
</dbReference>
<evidence type="ECO:0000313" key="3">
    <source>
        <dbReference type="EMBL" id="GAA3880671.1"/>
    </source>
</evidence>
<proteinExistence type="inferred from homology"/>
<protein>
    <submittedName>
        <fullName evidence="3">Dienelactone hydrolase family protein</fullName>
    </submittedName>
</protein>
<dbReference type="InterPro" id="IPR050261">
    <property type="entry name" value="FrsA_esterase"/>
</dbReference>
<feature type="domain" description="Dienelactone hydrolase" evidence="2">
    <location>
        <begin position="3"/>
        <end position="222"/>
    </location>
</feature>
<dbReference type="PANTHER" id="PTHR22946">
    <property type="entry name" value="DIENELACTONE HYDROLASE DOMAIN-CONTAINING PROTEIN-RELATED"/>
    <property type="match status" value="1"/>
</dbReference>
<accession>A0ABP7KL62</accession>
<organism evidence="3 4">
    <name type="scientific">Leifsonia kafniensis</name>
    <dbReference type="NCBI Taxonomy" id="475957"/>
    <lineage>
        <taxon>Bacteria</taxon>
        <taxon>Bacillati</taxon>
        <taxon>Actinomycetota</taxon>
        <taxon>Actinomycetes</taxon>
        <taxon>Micrococcales</taxon>
        <taxon>Microbacteriaceae</taxon>
        <taxon>Leifsonia</taxon>
    </lineage>
</organism>
<dbReference type="InterPro" id="IPR002925">
    <property type="entry name" value="Dienelactn_hydro"/>
</dbReference>
<evidence type="ECO:0000259" key="2">
    <source>
        <dbReference type="Pfam" id="PF01738"/>
    </source>
</evidence>
<comment type="similarity">
    <text evidence="1">Belongs to the AB hydrolase superfamily.</text>
</comment>
<dbReference type="EMBL" id="BAABCN010000007">
    <property type="protein sequence ID" value="GAA3880671.1"/>
    <property type="molecule type" value="Genomic_DNA"/>
</dbReference>
<dbReference type="SUPFAM" id="SSF53474">
    <property type="entry name" value="alpha/beta-Hydrolases"/>
    <property type="match status" value="1"/>
</dbReference>
<dbReference type="InterPro" id="IPR029058">
    <property type="entry name" value="AB_hydrolase_fold"/>
</dbReference>
<keyword evidence="3" id="KW-0378">Hydrolase</keyword>
<evidence type="ECO:0000313" key="4">
    <source>
        <dbReference type="Proteomes" id="UP001501803"/>
    </source>
</evidence>
<name>A0ABP7KL62_9MICO</name>
<dbReference type="Pfam" id="PF01738">
    <property type="entry name" value="DLH"/>
    <property type="match status" value="1"/>
</dbReference>
<reference evidence="4" key="1">
    <citation type="journal article" date="2019" name="Int. J. Syst. Evol. Microbiol.">
        <title>The Global Catalogue of Microorganisms (GCM) 10K type strain sequencing project: providing services to taxonomists for standard genome sequencing and annotation.</title>
        <authorList>
            <consortium name="The Broad Institute Genomics Platform"/>
            <consortium name="The Broad Institute Genome Sequencing Center for Infectious Disease"/>
            <person name="Wu L."/>
            <person name="Ma J."/>
        </authorList>
    </citation>
    <scope>NUCLEOTIDE SEQUENCE [LARGE SCALE GENOMIC DNA]</scope>
    <source>
        <strain evidence="4">JCM 17021</strain>
    </source>
</reference>
<dbReference type="PANTHER" id="PTHR22946:SF0">
    <property type="entry name" value="DIENELACTONE HYDROLASE DOMAIN-CONTAINING PROTEIN"/>
    <property type="match status" value="1"/>
</dbReference>
<dbReference type="Gene3D" id="3.40.50.1820">
    <property type="entry name" value="alpha/beta hydrolase"/>
    <property type="match status" value="1"/>
</dbReference>
<dbReference type="GO" id="GO:0016787">
    <property type="term" value="F:hydrolase activity"/>
    <property type="evidence" value="ECO:0007669"/>
    <property type="project" value="UniProtKB-KW"/>
</dbReference>
<sequence length="231" mass="24509">MLGYLCAPTGAHELPGIVLVHDAFGLNDDTIQTAERYAALGFAVFAADVWGDRTTATAESQIGPLIGGMVSDHARWMGRIEAAHLTLAAQPEVDAEAIITAGYCFGASSALEYLRTGGNTRGVVSIHAGLDLLRPNWAAATTPARVLVCTGADDPMATAQMRSELQVALSGAAIDWELNLYSDTKHAYTNPKSAFSPMPDVVAYNPQSAARSWESTKRFLGELFPDARPAA</sequence>
<evidence type="ECO:0000256" key="1">
    <source>
        <dbReference type="ARBA" id="ARBA00008645"/>
    </source>
</evidence>
<gene>
    <name evidence="3" type="ORF">GCM10022381_23660</name>
</gene>
<keyword evidence="4" id="KW-1185">Reference proteome</keyword>